<gene>
    <name evidence="13" type="ORF">D623_10030657</name>
</gene>
<evidence type="ECO:0000256" key="10">
    <source>
        <dbReference type="PROSITE-ProRule" id="PRU00277"/>
    </source>
</evidence>
<dbReference type="Pfam" id="PF00254">
    <property type="entry name" value="FKBP_C"/>
    <property type="match status" value="1"/>
</dbReference>
<evidence type="ECO:0000256" key="7">
    <source>
        <dbReference type="ARBA" id="ARBA00023235"/>
    </source>
</evidence>
<dbReference type="eggNOG" id="KOG0549">
    <property type="taxonomic scope" value="Eukaryota"/>
</dbReference>
<proteinExistence type="inferred from homology"/>
<evidence type="ECO:0000256" key="9">
    <source>
        <dbReference type="ARBA" id="ARBA00064679"/>
    </source>
</evidence>
<feature type="region of interest" description="Disordered" evidence="11">
    <location>
        <begin position="88"/>
        <end position="154"/>
    </location>
</feature>
<comment type="similarity">
    <text evidence="8">Belongs to the FKBP-type PPIase family. FKBP2 subfamily.</text>
</comment>
<dbReference type="PANTHER" id="PTHR45779:SF3">
    <property type="entry name" value="PEPTIDYL-PROLYL CIS-TRANS ISOMERASE FKBP2"/>
    <property type="match status" value="1"/>
</dbReference>
<evidence type="ECO:0000256" key="8">
    <source>
        <dbReference type="ARBA" id="ARBA00024206"/>
    </source>
</evidence>
<feature type="compositionally biased region" description="Gly residues" evidence="11">
    <location>
        <begin position="125"/>
        <end position="141"/>
    </location>
</feature>
<feature type="domain" description="PPIase FKBP-type" evidence="12">
    <location>
        <begin position="241"/>
        <end position="329"/>
    </location>
</feature>
<protein>
    <recommendedName>
        <fullName evidence="10">peptidylprolyl isomerase</fullName>
        <ecNumber evidence="10">5.2.1.8</ecNumber>
    </recommendedName>
</protein>
<dbReference type="InterPro" id="IPR001179">
    <property type="entry name" value="PPIase_FKBP_dom"/>
</dbReference>
<dbReference type="PROSITE" id="PS50059">
    <property type="entry name" value="FKBP_PPIASE"/>
    <property type="match status" value="1"/>
</dbReference>
<keyword evidence="14" id="KW-1185">Reference proteome</keyword>
<dbReference type="GO" id="GO:0005783">
    <property type="term" value="C:endoplasmic reticulum"/>
    <property type="evidence" value="ECO:0007669"/>
    <property type="project" value="UniProtKB-SubCell"/>
</dbReference>
<feature type="region of interest" description="Disordered" evidence="11">
    <location>
        <begin position="1"/>
        <end position="31"/>
    </location>
</feature>
<keyword evidence="6 10" id="KW-0697">Rotamase</keyword>
<organism evidence="13 14">
    <name type="scientific">Myotis brandtii</name>
    <name type="common">Brandt's bat</name>
    <dbReference type="NCBI Taxonomy" id="109478"/>
    <lineage>
        <taxon>Eukaryota</taxon>
        <taxon>Metazoa</taxon>
        <taxon>Chordata</taxon>
        <taxon>Craniata</taxon>
        <taxon>Vertebrata</taxon>
        <taxon>Euteleostomi</taxon>
        <taxon>Mammalia</taxon>
        <taxon>Eutheria</taxon>
        <taxon>Laurasiatheria</taxon>
        <taxon>Chiroptera</taxon>
        <taxon>Yangochiroptera</taxon>
        <taxon>Vespertilionidae</taxon>
        <taxon>Myotis</taxon>
    </lineage>
</organism>
<comment type="function">
    <text evidence="2">PPIases accelerate the folding of proteins. It catalyzes the cis-trans isomerization of proline imidic peptide bonds in oligopeptides.</text>
</comment>
<dbReference type="InterPro" id="IPR046357">
    <property type="entry name" value="PPIase_dom_sf"/>
</dbReference>
<dbReference type="PANTHER" id="PTHR45779">
    <property type="entry name" value="PEPTIDYLPROLYL ISOMERASE"/>
    <property type="match status" value="1"/>
</dbReference>
<keyword evidence="5" id="KW-0256">Endoplasmic reticulum</keyword>
<keyword evidence="7 10" id="KW-0413">Isomerase</keyword>
<name>S7MQ88_MYOBR</name>
<dbReference type="EC" id="5.2.1.8" evidence="10"/>
<comment type="subcellular location">
    <subcellularLocation>
        <location evidence="3">Endoplasmic reticulum</location>
    </subcellularLocation>
</comment>
<evidence type="ECO:0000259" key="12">
    <source>
        <dbReference type="PROSITE" id="PS50059"/>
    </source>
</evidence>
<reference evidence="13 14" key="1">
    <citation type="journal article" date="2013" name="Nat. Commun.">
        <title>Genome analysis reveals insights into physiology and longevity of the Brandt's bat Myotis brandtii.</title>
        <authorList>
            <person name="Seim I."/>
            <person name="Fang X."/>
            <person name="Xiong Z."/>
            <person name="Lobanov A.V."/>
            <person name="Huang Z."/>
            <person name="Ma S."/>
            <person name="Feng Y."/>
            <person name="Turanov A.A."/>
            <person name="Zhu Y."/>
            <person name="Lenz T.L."/>
            <person name="Gerashchenko M.V."/>
            <person name="Fan D."/>
            <person name="Hee Yim S."/>
            <person name="Yao X."/>
            <person name="Jordan D."/>
            <person name="Xiong Y."/>
            <person name="Ma Y."/>
            <person name="Lyapunov A.N."/>
            <person name="Chen G."/>
            <person name="Kulakova O.I."/>
            <person name="Sun Y."/>
            <person name="Lee S.G."/>
            <person name="Bronson R.T."/>
            <person name="Moskalev A.A."/>
            <person name="Sunyaev S.R."/>
            <person name="Zhang G."/>
            <person name="Krogh A."/>
            <person name="Wang J."/>
            <person name="Gladyshev V.N."/>
        </authorList>
    </citation>
    <scope>NUCLEOTIDE SEQUENCE [LARGE SCALE GENOMIC DNA]</scope>
</reference>
<evidence type="ECO:0000256" key="11">
    <source>
        <dbReference type="SAM" id="MobiDB-lite"/>
    </source>
</evidence>
<keyword evidence="4" id="KW-0732">Signal</keyword>
<dbReference type="AlphaFoldDB" id="S7MQ88"/>
<sequence>MPQGEGPHAARGGAPGVGAERGTETGGASELVSAGGGTLGLGAGLGLVGGGAWTLEEELEQAEGGASGLETKGDEALALGAGLQPVSGVGTVQEKGSSSVEGGAPGLGAGPRPLKGGAKEPSAGVGPGNGPGRPRGGGLRGGRAWERGRPRTPPGEVVWVERARRSPDTGPVWVPRRPPRAQSWGGAPGGGTGDMRLSWVLTVLSICLSALATAAGAEGKRKLQIGVKKRVDHCPIKSRKGDVLHMHYTGKLEDGTEFDSSLPQNQPFVFSLGTGQVIKGWDQGLLGMCEGEKRKLVIPSELGYGERGAPPKIPGGATLVFEVELLKIERRSEL</sequence>
<evidence type="ECO:0000256" key="2">
    <source>
        <dbReference type="ARBA" id="ARBA00002388"/>
    </source>
</evidence>
<comment type="catalytic activity">
    <reaction evidence="1 10">
        <text>[protein]-peptidylproline (omega=180) = [protein]-peptidylproline (omega=0)</text>
        <dbReference type="Rhea" id="RHEA:16237"/>
        <dbReference type="Rhea" id="RHEA-COMP:10747"/>
        <dbReference type="Rhea" id="RHEA-COMP:10748"/>
        <dbReference type="ChEBI" id="CHEBI:83833"/>
        <dbReference type="ChEBI" id="CHEBI:83834"/>
        <dbReference type="EC" id="5.2.1.8"/>
    </reaction>
</comment>
<dbReference type="SUPFAM" id="SSF54534">
    <property type="entry name" value="FKBP-like"/>
    <property type="match status" value="1"/>
</dbReference>
<dbReference type="InterPro" id="IPR044609">
    <property type="entry name" value="FKBP2/11"/>
</dbReference>
<evidence type="ECO:0000256" key="3">
    <source>
        <dbReference type="ARBA" id="ARBA00004240"/>
    </source>
</evidence>
<evidence type="ECO:0000313" key="14">
    <source>
        <dbReference type="Proteomes" id="UP000052978"/>
    </source>
</evidence>
<evidence type="ECO:0000256" key="6">
    <source>
        <dbReference type="ARBA" id="ARBA00023110"/>
    </source>
</evidence>
<dbReference type="Proteomes" id="UP000052978">
    <property type="component" value="Unassembled WGS sequence"/>
</dbReference>
<evidence type="ECO:0000256" key="1">
    <source>
        <dbReference type="ARBA" id="ARBA00000971"/>
    </source>
</evidence>
<evidence type="ECO:0000256" key="4">
    <source>
        <dbReference type="ARBA" id="ARBA00022729"/>
    </source>
</evidence>
<feature type="region of interest" description="Disordered" evidence="11">
    <location>
        <begin position="167"/>
        <end position="189"/>
    </location>
</feature>
<dbReference type="EMBL" id="KE162024">
    <property type="protein sequence ID" value="EPQ06484.1"/>
    <property type="molecule type" value="Genomic_DNA"/>
</dbReference>
<accession>S7MQ88</accession>
<dbReference type="GO" id="GO:0003755">
    <property type="term" value="F:peptidyl-prolyl cis-trans isomerase activity"/>
    <property type="evidence" value="ECO:0007669"/>
    <property type="project" value="UniProtKB-KW"/>
</dbReference>
<dbReference type="FunFam" id="3.10.50.40:FF:000016">
    <property type="entry name" value="Peptidylprolyl isomerase"/>
    <property type="match status" value="1"/>
</dbReference>
<comment type="subunit">
    <text evidence="9">Interacts with ARFGEF1/BIG1 and the C-terminal of EPB41L2.</text>
</comment>
<evidence type="ECO:0000256" key="5">
    <source>
        <dbReference type="ARBA" id="ARBA00022824"/>
    </source>
</evidence>
<evidence type="ECO:0000313" key="13">
    <source>
        <dbReference type="EMBL" id="EPQ06484.1"/>
    </source>
</evidence>
<dbReference type="Gene3D" id="3.10.50.40">
    <property type="match status" value="1"/>
</dbReference>